<keyword evidence="3" id="KW-1185">Reference proteome</keyword>
<keyword evidence="1" id="KW-0812">Transmembrane</keyword>
<dbReference type="PANTHER" id="PTHR37314:SF4">
    <property type="entry name" value="UPF0700 TRANSMEMBRANE PROTEIN YOAK"/>
    <property type="match status" value="1"/>
</dbReference>
<dbReference type="STRING" id="180163.SAMN02745174_01547"/>
<reference evidence="2 3" key="1">
    <citation type="submission" date="2017-02" db="EMBL/GenBank/DDBJ databases">
        <authorList>
            <person name="Peterson S.W."/>
        </authorList>
    </citation>
    <scope>NUCLEOTIDE SEQUENCE [LARGE SCALE GENOMIC DNA]</scope>
    <source>
        <strain evidence="2 3">ATCC 700028</strain>
    </source>
</reference>
<dbReference type="OrthoDB" id="270162at2"/>
<dbReference type="RefSeq" id="WP_078694038.1">
    <property type="nucleotide sequence ID" value="NZ_FUWX01000011.1"/>
</dbReference>
<protein>
    <submittedName>
        <fullName evidence="2">Uncharacterized membrane protein YoaK, UPF0700 family</fullName>
    </submittedName>
</protein>
<evidence type="ECO:0000313" key="2">
    <source>
        <dbReference type="EMBL" id="SJZ79145.1"/>
    </source>
</evidence>
<evidence type="ECO:0000256" key="1">
    <source>
        <dbReference type="SAM" id="Phobius"/>
    </source>
</evidence>
<keyword evidence="1" id="KW-1133">Transmembrane helix</keyword>
<dbReference type="PANTHER" id="PTHR37314">
    <property type="entry name" value="SLR0142 PROTEIN"/>
    <property type="match status" value="1"/>
</dbReference>
<dbReference type="AlphaFoldDB" id="A0A1T4NJ53"/>
<gene>
    <name evidence="2" type="ORF">SAMN02745174_01547</name>
</gene>
<feature type="transmembrane region" description="Helical" evidence="1">
    <location>
        <begin position="112"/>
        <end position="130"/>
    </location>
</feature>
<name>A0A1T4NJ53_9FUSO</name>
<keyword evidence="1" id="KW-0472">Membrane</keyword>
<feature type="transmembrane region" description="Helical" evidence="1">
    <location>
        <begin position="12"/>
        <end position="33"/>
    </location>
</feature>
<organism evidence="2 3">
    <name type="scientific">Cetobacterium ceti</name>
    <dbReference type="NCBI Taxonomy" id="180163"/>
    <lineage>
        <taxon>Bacteria</taxon>
        <taxon>Fusobacteriati</taxon>
        <taxon>Fusobacteriota</taxon>
        <taxon>Fusobacteriia</taxon>
        <taxon>Fusobacteriales</taxon>
        <taxon>Fusobacteriaceae</taxon>
        <taxon>Cetobacterium</taxon>
    </lineage>
</organism>
<proteinExistence type="predicted"/>
<dbReference type="Pfam" id="PF06912">
    <property type="entry name" value="DUF1275"/>
    <property type="match status" value="1"/>
</dbReference>
<feature type="transmembrane region" description="Helical" evidence="1">
    <location>
        <begin position="53"/>
        <end position="76"/>
    </location>
</feature>
<evidence type="ECO:0000313" key="3">
    <source>
        <dbReference type="Proteomes" id="UP000191153"/>
    </source>
</evidence>
<accession>A0A1T4NJ53</accession>
<dbReference type="Proteomes" id="UP000191153">
    <property type="component" value="Unassembled WGS sequence"/>
</dbReference>
<dbReference type="InterPro" id="IPR010699">
    <property type="entry name" value="DUF1275"/>
</dbReference>
<feature type="transmembrane region" description="Helical" evidence="1">
    <location>
        <begin position="88"/>
        <end position="106"/>
    </location>
</feature>
<feature type="transmembrane region" description="Helical" evidence="1">
    <location>
        <begin position="193"/>
        <end position="211"/>
    </location>
</feature>
<dbReference type="EMBL" id="FUWX01000011">
    <property type="protein sequence ID" value="SJZ79145.1"/>
    <property type="molecule type" value="Genomic_DNA"/>
</dbReference>
<feature type="transmembrane region" description="Helical" evidence="1">
    <location>
        <begin position="167"/>
        <end position="187"/>
    </location>
</feature>
<sequence length="219" mass="24420">MDRINRTLLCWVNSLTFLSGGINVAAIVAYSITVSHLTGNLSKVPIDIENGDFTSLYTLMGILTMFLTGSTVSGVLIGEKNFTFGKRYGWTLEVMAFILIGGQIIFDGGKNLIFVLSFLMGLQNGLFIMYKGAVTRTTHVTGSFTDLGIYLGHYLKGDKSVLWRIKYYIYNIFSFALGGGVGATGYSFFSENFFYFLGIGYIIAGAFYFRLRKKYQRLI</sequence>